<evidence type="ECO:0000313" key="2">
    <source>
        <dbReference type="Proteomes" id="UP001139521"/>
    </source>
</evidence>
<sequence length="185" mass="21387">MGATKICLIHGYTASKTSNWFPSFKKELQSEKIDVIIPDMPNSKNPQFEEWISHMEKVITHYDENTIFIGHSLGCVTLLNYLNTNRLNTVKGLILVSGFIEETPIPELQQFVQSELDFEYLINLTENRIAISAIDDDIIPYGYSKRMAEKLKAKFILLNKGKHFIDRDNFVNFPFLVKEVKKLIE</sequence>
<accession>A0A9X2CNP8</accession>
<proteinExistence type="predicted"/>
<dbReference type="InterPro" id="IPR010662">
    <property type="entry name" value="RBBP9/YdeN"/>
</dbReference>
<dbReference type="EMBL" id="JAKHSK010000014">
    <property type="protein sequence ID" value="MCL6218894.1"/>
    <property type="molecule type" value="Genomic_DNA"/>
</dbReference>
<name>A0A9X2CNP8_9FLAO</name>
<dbReference type="PANTHER" id="PTHR15394">
    <property type="entry name" value="SERINE HYDROLASE RBBP9"/>
    <property type="match status" value="1"/>
</dbReference>
<gene>
    <name evidence="1" type="ORF">L1967_11340</name>
</gene>
<reference evidence="1" key="1">
    <citation type="submission" date="2022-01" db="EMBL/GenBank/DDBJ databases">
        <title>Genome sequencing of Zunongwangia sp. M21534 genome.</title>
        <authorList>
            <person name="Chen Y."/>
            <person name="Dong C."/>
            <person name="Shao Z."/>
        </authorList>
    </citation>
    <scope>NUCLEOTIDE SEQUENCE</scope>
    <source>
        <strain evidence="1">MCCC M21534</strain>
    </source>
</reference>
<keyword evidence="1" id="KW-0378">Hydrolase</keyword>
<protein>
    <submittedName>
        <fullName evidence="1">Alpha/beta hydrolase</fullName>
    </submittedName>
</protein>
<dbReference type="Gene3D" id="3.40.50.1820">
    <property type="entry name" value="alpha/beta hydrolase"/>
    <property type="match status" value="1"/>
</dbReference>
<dbReference type="PANTHER" id="PTHR15394:SF3">
    <property type="entry name" value="SERINE HYDROLASE RBBP9"/>
    <property type="match status" value="1"/>
</dbReference>
<dbReference type="Pfam" id="PF06821">
    <property type="entry name" value="Ser_hydrolase"/>
    <property type="match status" value="1"/>
</dbReference>
<dbReference type="GO" id="GO:0016787">
    <property type="term" value="F:hydrolase activity"/>
    <property type="evidence" value="ECO:0007669"/>
    <property type="project" value="UniProtKB-KW"/>
</dbReference>
<organism evidence="1 2">
    <name type="scientific">Zunongwangia pacifica</name>
    <dbReference type="NCBI Taxonomy" id="2911062"/>
    <lineage>
        <taxon>Bacteria</taxon>
        <taxon>Pseudomonadati</taxon>
        <taxon>Bacteroidota</taxon>
        <taxon>Flavobacteriia</taxon>
        <taxon>Flavobacteriales</taxon>
        <taxon>Flavobacteriaceae</taxon>
        <taxon>Zunongwangia</taxon>
    </lineage>
</organism>
<evidence type="ECO:0000313" key="1">
    <source>
        <dbReference type="EMBL" id="MCL6218894.1"/>
    </source>
</evidence>
<dbReference type="SUPFAM" id="SSF53474">
    <property type="entry name" value="alpha/beta-Hydrolases"/>
    <property type="match status" value="1"/>
</dbReference>
<keyword evidence="2" id="KW-1185">Reference proteome</keyword>
<dbReference type="Proteomes" id="UP001139521">
    <property type="component" value="Unassembled WGS sequence"/>
</dbReference>
<dbReference type="RefSeq" id="WP_249601743.1">
    <property type="nucleotide sequence ID" value="NZ_JAKHSK010000014.1"/>
</dbReference>
<dbReference type="AlphaFoldDB" id="A0A9X2CNP8"/>
<dbReference type="InterPro" id="IPR029058">
    <property type="entry name" value="AB_hydrolase_fold"/>
</dbReference>
<comment type="caution">
    <text evidence="1">The sequence shown here is derived from an EMBL/GenBank/DDBJ whole genome shotgun (WGS) entry which is preliminary data.</text>
</comment>